<keyword evidence="2" id="KW-1133">Transmembrane helix</keyword>
<proteinExistence type="predicted"/>
<evidence type="ECO:0000313" key="3">
    <source>
        <dbReference type="EMBL" id="CAI2387268.1"/>
    </source>
</evidence>
<name>A0AAD1Y8S0_EUPCR</name>
<feature type="compositionally biased region" description="Basic residues" evidence="1">
    <location>
        <begin position="1989"/>
        <end position="2010"/>
    </location>
</feature>
<sequence>MVKGICQARSWCRTGCGQGEKRIFRIMLICAVFIGLVSSTSNCRHDQFLENSGCFNCHESCKECAKYNKCTVCDDNYVFNETTGLCDWLECPDGQYYSHPSNGCQQCSSSCNSLCGYQSHCFECPPDKYLNLDDMTCVELCDEAFQVQVTDPQLHSIPLCRSLTYYVDPQSESTVELGTRQHPYKELDSALVEIVNFYSHSERIVTVLVQEGASVYVDSPTYIVNMTGVVFDTYSDWTDHPGFARMVGVMNSSKIIPPPLTTKFNILASKEKKTQNLIFENPGFKSDELIALGVGDAVFKPYHAGLTVKNFRVVTEYDDIATSHALVTPLRVDAKSVTFINVDFKCQGTILFAVSTGFNWHMENVAYETQNLYRLNYMIQKCGESGSYMGTKTYFKNVTAYNSGDKPPELHIEQASSRNFIVGDIYFEDVKLDTYTGYKVGIIQMLLFIDQRTCLPENPRLYNFTNFELTTSREAKNPEMDQTATFVITSLSGTQINPGEIHIQNFTCRNDRYYRHYCARIYSAGYKSYANNLYSYNSEGITFLFNGERIYLSNILSNNVSTISSQSFIVQARVELELQNMEMSNSISHNSGDSAMISIECLASCEMNLQNITLNNLQTSTFKGLLFFLGTSTSNLTVKDVYIKNIVMSGDSSGISYQSFHNITMENIIATNVTKKEGSDGMNPLISTSHSVTSSSHDTHQSISNLIFTQSSVSLLLITYPKYESTSTKSLIITNVSCQDSVFSSGTDLISFHNLASLGEYTIELTDLKFQNLSSNGISKLMHLQQQSAPALVIRDIHVSEVASMGATIEAYDTNNVYNYTLAEIHNMIAFNVDAGQRSLIEVNKQARVTLRNSTFFNISNVANGPVVHGVELASIAIYDSKFHNNTSNEGGVFATEAGSVIKCYRCLFTNNFAIDSGVIKVGRDGIFEFYDSQFYGNIAFMSSVSTIFSTQFQSLFNNCTFSENIILTKEEILTNIVPNIIKYQNLKDYITSNQYLFETKTPSSCIRVEFASLRLENQIKSIDQNMLLRADVGTIFIDGLIAENTTLVDYIIAVSESELYASNVLIRNLYYNMTRRNVVYVITSIATFKNITIIDSNINLIQSVVSVTNIEGLTATNIAGDHNMVVEFVRTRKEDISKTGEKITSSLKNIHISGITNNGDGIVRIVSSDLEEIHNVSVFNCNANIINARSTTISQISQLNTTNNIGGMKLFDSIVGNFKDSKFVNCGSQNVFEGGAIYLKNSNVSIVNSYFEHNQAIAGGAISIICSLHNPCAVILQNSTFSHNVAFSKGGAIYYNWNRPAMKGLKFQNNSALYGQDIASYPVKIVSKGTLVNKIPIKDVASGLRFTDSLDLELIDYDHQITNLENSNTVKLSPIEQNTNIKGNDFGKITNGSASISDIIFKSHAGNHLVTYSLTSKAIDRRKILSALNNSQGQYDNTVSANFRDCKPGEIQTKDDHCTECAFGTYTLNWNETQCHDCMDHAICQGKNIIHVDSGYWRKSLNSSKVMKCINADACDGGFEAQEEFPVKCSTGYKGYLCASCDILSDTKYEPVANFQCAKCPDKIVNTIRIILFFFLTMIFLGVIILLNLNKKKDNQMSILCRIFTNYLQLMSAALSYNVNVPGNFRGIFAQLDKISFQTLNFSYDCFIDDHEVRVFAPSISLFKQFLYLCLPVIIVLVMSACIVIIKVIFMKVRPNKNFELRRAIVVSLICIIFLLHPKLTFEALSAFRCTQVDSNDYRMTLHMDFKCFSIDHIMWCFLVGVPILIIYVIGCPLIAFVLLTRNKSDLQKWNFRKYFFILYQGLKPERYYWEFVNTLRKFTILAISLTLVSISVNAKLLLSVVCMIALVRLQNSLKPYKRAENNKIELLGILAGTVTIFCGIIFQRHKEGYSGFYTLATVVVFLLNFNFIIQFCYLLLLSLECKNEYYKCVLKVFTKILCKKYTDPEKSDNIQFSTDKTPIDGSLLKDDNSKPQKILRKNHKRRMFKLKKSKKFPRNRRTKRAPKSKNKSPKKELKSTKWMEEERKESTLNINPTSIYPTTNRLRPTTNENGNFS</sequence>
<dbReference type="PANTHER" id="PTHR11319">
    <property type="entry name" value="G PROTEIN-COUPLED RECEPTOR-RELATED"/>
    <property type="match status" value="1"/>
</dbReference>
<keyword evidence="2" id="KW-0472">Membrane</keyword>
<feature type="transmembrane region" description="Helical" evidence="2">
    <location>
        <begin position="1702"/>
        <end position="1719"/>
    </location>
</feature>
<evidence type="ECO:0000313" key="4">
    <source>
        <dbReference type="Proteomes" id="UP001295684"/>
    </source>
</evidence>
<feature type="compositionally biased region" description="Basic and acidic residues" evidence="1">
    <location>
        <begin position="2011"/>
        <end position="2028"/>
    </location>
</feature>
<keyword evidence="4" id="KW-1185">Reference proteome</keyword>
<evidence type="ECO:0000256" key="2">
    <source>
        <dbReference type="SAM" id="Phobius"/>
    </source>
</evidence>
<feature type="transmembrane region" description="Helical" evidence="2">
    <location>
        <begin position="1667"/>
        <end position="1690"/>
    </location>
</feature>
<dbReference type="CDD" id="cd00064">
    <property type="entry name" value="FU"/>
    <property type="match status" value="1"/>
</dbReference>
<dbReference type="Proteomes" id="UP001295684">
    <property type="component" value="Unassembled WGS sequence"/>
</dbReference>
<dbReference type="PANTHER" id="PTHR11319:SF35">
    <property type="entry name" value="OUTER MEMBRANE PROTEIN PMPC-RELATED"/>
    <property type="match status" value="1"/>
</dbReference>
<dbReference type="InterPro" id="IPR009030">
    <property type="entry name" value="Growth_fac_rcpt_cys_sf"/>
</dbReference>
<accession>A0AAD1Y8S0</accession>
<dbReference type="SUPFAM" id="SSF57184">
    <property type="entry name" value="Growth factor receptor domain"/>
    <property type="match status" value="1"/>
</dbReference>
<dbReference type="InterPro" id="IPR011050">
    <property type="entry name" value="Pectin_lyase_fold/virulence"/>
</dbReference>
<evidence type="ECO:0000256" key="1">
    <source>
        <dbReference type="SAM" id="MobiDB-lite"/>
    </source>
</evidence>
<feature type="region of interest" description="Disordered" evidence="1">
    <location>
        <begin position="1989"/>
        <end position="2055"/>
    </location>
</feature>
<dbReference type="InterPro" id="IPR006212">
    <property type="entry name" value="Furin_repeat"/>
</dbReference>
<dbReference type="SMART" id="SM00261">
    <property type="entry name" value="FU"/>
    <property type="match status" value="2"/>
</dbReference>
<dbReference type="SUPFAM" id="SSF51126">
    <property type="entry name" value="Pectin lyase-like"/>
    <property type="match status" value="1"/>
</dbReference>
<feature type="compositionally biased region" description="Polar residues" evidence="1">
    <location>
        <begin position="2029"/>
        <end position="2055"/>
    </location>
</feature>
<feature type="transmembrane region" description="Helical" evidence="2">
    <location>
        <begin position="1868"/>
        <end position="1887"/>
    </location>
</feature>
<dbReference type="Gene3D" id="2.10.220.10">
    <property type="entry name" value="Hormone Receptor, Insulin-like Growth Factor Receptor 1, Chain A, domain 2"/>
    <property type="match status" value="1"/>
</dbReference>
<feature type="transmembrane region" description="Helical" evidence="2">
    <location>
        <begin position="1568"/>
        <end position="1588"/>
    </location>
</feature>
<feature type="transmembrane region" description="Helical" evidence="2">
    <location>
        <begin position="1823"/>
        <end position="1848"/>
    </location>
</feature>
<feature type="transmembrane region" description="Helical" evidence="2">
    <location>
        <begin position="1754"/>
        <end position="1781"/>
    </location>
</feature>
<protein>
    <submittedName>
        <fullName evidence="3">Uncharacterized protein</fullName>
    </submittedName>
</protein>
<keyword evidence="2" id="KW-0812">Transmembrane</keyword>
<comment type="caution">
    <text evidence="3">The sequence shown here is derived from an EMBL/GenBank/DDBJ whole genome shotgun (WGS) entry which is preliminary data.</text>
</comment>
<feature type="transmembrane region" description="Helical" evidence="2">
    <location>
        <begin position="1893"/>
        <end position="1919"/>
    </location>
</feature>
<organism evidence="3 4">
    <name type="scientific">Euplotes crassus</name>
    <dbReference type="NCBI Taxonomy" id="5936"/>
    <lineage>
        <taxon>Eukaryota</taxon>
        <taxon>Sar</taxon>
        <taxon>Alveolata</taxon>
        <taxon>Ciliophora</taxon>
        <taxon>Intramacronucleata</taxon>
        <taxon>Spirotrichea</taxon>
        <taxon>Hypotrichia</taxon>
        <taxon>Euplotida</taxon>
        <taxon>Euplotidae</taxon>
        <taxon>Moneuplotes</taxon>
    </lineage>
</organism>
<dbReference type="EMBL" id="CAMPGE010029782">
    <property type="protein sequence ID" value="CAI2387268.1"/>
    <property type="molecule type" value="Genomic_DNA"/>
</dbReference>
<gene>
    <name evidence="3" type="ORF">ECRASSUSDP1_LOCUS28897</name>
</gene>
<reference evidence="3" key="1">
    <citation type="submission" date="2023-07" db="EMBL/GenBank/DDBJ databases">
        <authorList>
            <consortium name="AG Swart"/>
            <person name="Singh M."/>
            <person name="Singh A."/>
            <person name="Seah K."/>
            <person name="Emmerich C."/>
        </authorList>
    </citation>
    <scope>NUCLEOTIDE SEQUENCE</scope>
    <source>
        <strain evidence="3">DP1</strain>
    </source>
</reference>